<dbReference type="Proteomes" id="UP000254330">
    <property type="component" value="Unassembled WGS sequence"/>
</dbReference>
<keyword evidence="5 6" id="KW-0472">Membrane</keyword>
<dbReference type="RefSeq" id="WP_109349948.1">
    <property type="nucleotide sequence ID" value="NZ_BJUE01000024.1"/>
</dbReference>
<comment type="caution">
    <text evidence="7">The sequence shown here is derived from an EMBL/GenBank/DDBJ whole genome shotgun (WGS) entry which is preliminary data.</text>
</comment>
<dbReference type="PANTHER" id="PTHR33931">
    <property type="entry name" value="HOLIN-LIKE PROTEIN CIDA-RELATED"/>
    <property type="match status" value="1"/>
</dbReference>
<dbReference type="PANTHER" id="PTHR33931:SF2">
    <property type="entry name" value="HOLIN-LIKE PROTEIN CIDA"/>
    <property type="match status" value="1"/>
</dbReference>
<feature type="transmembrane region" description="Helical" evidence="6">
    <location>
        <begin position="33"/>
        <end position="51"/>
    </location>
</feature>
<proteinExistence type="predicted"/>
<dbReference type="InterPro" id="IPR005538">
    <property type="entry name" value="LrgA/CidA"/>
</dbReference>
<comment type="subcellular location">
    <subcellularLocation>
        <location evidence="1">Cell membrane</location>
        <topology evidence="1">Multi-pass membrane protein</topology>
    </subcellularLocation>
</comment>
<reference evidence="8 10" key="2">
    <citation type="submission" date="2019-03" db="EMBL/GenBank/DDBJ databases">
        <title>Genomic Encyclopedia of Type Strains, Phase IV (KMG-IV): sequencing the most valuable type-strain genomes for metagenomic binning, comparative biology and taxonomic classification.</title>
        <authorList>
            <person name="Goeker M."/>
        </authorList>
    </citation>
    <scope>NUCLEOTIDE SEQUENCE [LARGE SCALE GENOMIC DNA]</scope>
    <source>
        <strain evidence="8 10">DSM 20580</strain>
    </source>
</reference>
<dbReference type="AlphaFoldDB" id="A0A2U3AC26"/>
<dbReference type="Proteomes" id="UP000294641">
    <property type="component" value="Unassembled WGS sequence"/>
</dbReference>
<keyword evidence="3 6" id="KW-0812">Transmembrane</keyword>
<name>A0A2U3AC26_9BACL</name>
<evidence type="ECO:0000256" key="4">
    <source>
        <dbReference type="ARBA" id="ARBA00022989"/>
    </source>
</evidence>
<accession>A0A2U3AC26</accession>
<gene>
    <name evidence="7" type="primary">cidA</name>
    <name evidence="8" type="ORF">DFR61_12237</name>
    <name evidence="7" type="ORF">NCTC10597_00623</name>
</gene>
<feature type="transmembrane region" description="Helical" evidence="6">
    <location>
        <begin position="90"/>
        <end position="114"/>
    </location>
</feature>
<dbReference type="Pfam" id="PF03788">
    <property type="entry name" value="LrgA"/>
    <property type="match status" value="1"/>
</dbReference>
<dbReference type="EMBL" id="UGNP01000001">
    <property type="protein sequence ID" value="STX08954.1"/>
    <property type="molecule type" value="Genomic_DNA"/>
</dbReference>
<evidence type="ECO:0000256" key="6">
    <source>
        <dbReference type="SAM" id="Phobius"/>
    </source>
</evidence>
<protein>
    <submittedName>
        <fullName evidence="7 8">Holin-like protein</fullName>
    </submittedName>
</protein>
<organism evidence="7 9">
    <name type="scientific">Kurthia zopfii</name>
    <dbReference type="NCBI Taxonomy" id="1650"/>
    <lineage>
        <taxon>Bacteria</taxon>
        <taxon>Bacillati</taxon>
        <taxon>Bacillota</taxon>
        <taxon>Bacilli</taxon>
        <taxon>Bacillales</taxon>
        <taxon>Caryophanaceae</taxon>
        <taxon>Kurthia</taxon>
    </lineage>
</organism>
<feature type="transmembrane region" description="Helical" evidence="6">
    <location>
        <begin position="7"/>
        <end position="27"/>
    </location>
</feature>
<keyword evidence="10" id="KW-1185">Reference proteome</keyword>
<evidence type="ECO:0000256" key="2">
    <source>
        <dbReference type="ARBA" id="ARBA00022475"/>
    </source>
</evidence>
<keyword evidence="2" id="KW-1003">Cell membrane</keyword>
<evidence type="ECO:0000313" key="7">
    <source>
        <dbReference type="EMBL" id="STX08954.1"/>
    </source>
</evidence>
<dbReference type="GO" id="GO:0005886">
    <property type="term" value="C:plasma membrane"/>
    <property type="evidence" value="ECO:0007669"/>
    <property type="project" value="UniProtKB-SubCell"/>
</dbReference>
<evidence type="ECO:0000313" key="10">
    <source>
        <dbReference type="Proteomes" id="UP000294641"/>
    </source>
</evidence>
<reference evidence="7 9" key="1">
    <citation type="submission" date="2018-06" db="EMBL/GenBank/DDBJ databases">
        <authorList>
            <consortium name="Pathogen Informatics"/>
            <person name="Doyle S."/>
        </authorList>
    </citation>
    <scope>NUCLEOTIDE SEQUENCE [LARGE SCALE GENOMIC DNA]</scope>
    <source>
        <strain evidence="7 9">NCTC10597</strain>
    </source>
</reference>
<dbReference type="OrthoDB" id="3176438at2"/>
<feature type="transmembrane region" description="Helical" evidence="6">
    <location>
        <begin position="63"/>
        <end position="84"/>
    </location>
</feature>
<dbReference type="EMBL" id="SNZG01000022">
    <property type="protein sequence ID" value="TDR36953.1"/>
    <property type="molecule type" value="Genomic_DNA"/>
</dbReference>
<evidence type="ECO:0000256" key="3">
    <source>
        <dbReference type="ARBA" id="ARBA00022692"/>
    </source>
</evidence>
<keyword evidence="4 6" id="KW-1133">Transmembrane helix</keyword>
<sequence length="134" mass="14599">MKKVVNATQIALQIILLYLLCYIGNLIVDWLHLPLPGSIIGLIMLLILLHLKVIPKKAVAKGAGALLSILTLLFIPATVGIVNYPELLSSYGVILLAITFLSTVFALITTALFAKKIEQKEGKEKEVEVYASND</sequence>
<evidence type="ECO:0000313" key="9">
    <source>
        <dbReference type="Proteomes" id="UP000254330"/>
    </source>
</evidence>
<evidence type="ECO:0000256" key="5">
    <source>
        <dbReference type="ARBA" id="ARBA00023136"/>
    </source>
</evidence>
<evidence type="ECO:0000313" key="8">
    <source>
        <dbReference type="EMBL" id="TDR36953.1"/>
    </source>
</evidence>
<evidence type="ECO:0000256" key="1">
    <source>
        <dbReference type="ARBA" id="ARBA00004651"/>
    </source>
</evidence>